<feature type="chain" id="PRO_5044892053" evidence="1">
    <location>
        <begin position="30"/>
        <end position="444"/>
    </location>
</feature>
<dbReference type="AlphaFoldDB" id="A0ABD1YNI5"/>
<keyword evidence="3" id="KW-1185">Reference proteome</keyword>
<dbReference type="EMBL" id="JBHFFA010000004">
    <property type="protein sequence ID" value="KAL2632315.1"/>
    <property type="molecule type" value="Genomic_DNA"/>
</dbReference>
<comment type="caution">
    <text evidence="2">The sequence shown here is derived from an EMBL/GenBank/DDBJ whole genome shotgun (WGS) entry which is preliminary data.</text>
</comment>
<dbReference type="Proteomes" id="UP001605036">
    <property type="component" value="Unassembled WGS sequence"/>
</dbReference>
<feature type="signal peptide" evidence="1">
    <location>
        <begin position="1"/>
        <end position="29"/>
    </location>
</feature>
<evidence type="ECO:0000313" key="2">
    <source>
        <dbReference type="EMBL" id="KAL2632315.1"/>
    </source>
</evidence>
<keyword evidence="1" id="KW-0732">Signal</keyword>
<dbReference type="PANTHER" id="PTHR34454:SF2">
    <property type="entry name" value="PROTEIN TUNICAMYCIN INDUCED 1"/>
    <property type="match status" value="1"/>
</dbReference>
<organism evidence="2 3">
    <name type="scientific">Riccia fluitans</name>
    <dbReference type="NCBI Taxonomy" id="41844"/>
    <lineage>
        <taxon>Eukaryota</taxon>
        <taxon>Viridiplantae</taxon>
        <taxon>Streptophyta</taxon>
        <taxon>Embryophyta</taxon>
        <taxon>Marchantiophyta</taxon>
        <taxon>Marchantiopsida</taxon>
        <taxon>Marchantiidae</taxon>
        <taxon>Marchantiales</taxon>
        <taxon>Ricciaceae</taxon>
        <taxon>Riccia</taxon>
    </lineage>
</organism>
<sequence length="444" mass="48650">MKSRGGEGRGSSLSFVAVAFALLITTSQALWIHDVKGIPAYASKVVAEAAEAVVRQSGLKGDAVRISSVDMKDAKVGETVLYEFDIQVGEVVLPIKVREEITSWRFLEEVMASYDKDNGGSGSNPVDVWHPEVLPATMKPFQLAGPVDLWISDAKDLRLAMPHEVDAGLVRRVLVADGAYVTVEGAREVSLQHPLQLPLPLLQAGTGYGGGVASRLLHLAARLRHASLSEQKPLLSLRIVGPTSLVAAGEGSDASQTAGLKVKKLAPGSVELVSRKERQEQQHLALVQDKPLSLSAPWLWPLTSLNGTNPNLVGLEKALLAFLGRKAHQRGSINLLKAKATVASFVRLSFQLEMQLNNETVEGYENRWPEWMTKPKVQKWRFEILAKVEGDELLAMNIHQLEDVQPIDVSSWDFHLPSNQSLAKYPAFLGEIRPMTLDMNWDAF</sequence>
<proteinExistence type="predicted"/>
<dbReference type="InterPro" id="IPR053283">
    <property type="entry name" value="TUNICAMYCIN_INDUCED_1"/>
</dbReference>
<name>A0ABD1YNI5_9MARC</name>
<gene>
    <name evidence="2" type="ORF">R1flu_017001</name>
</gene>
<evidence type="ECO:0000313" key="3">
    <source>
        <dbReference type="Proteomes" id="UP001605036"/>
    </source>
</evidence>
<protein>
    <submittedName>
        <fullName evidence="2">Uncharacterized protein</fullName>
    </submittedName>
</protein>
<evidence type="ECO:0000256" key="1">
    <source>
        <dbReference type="SAM" id="SignalP"/>
    </source>
</evidence>
<dbReference type="PANTHER" id="PTHR34454">
    <property type="entry name" value="TUNICAMYCIN INDUCED PROTEIN"/>
    <property type="match status" value="1"/>
</dbReference>
<reference evidence="2 3" key="1">
    <citation type="submission" date="2024-09" db="EMBL/GenBank/DDBJ databases">
        <title>Chromosome-scale assembly of Riccia fluitans.</title>
        <authorList>
            <person name="Paukszto L."/>
            <person name="Sawicki J."/>
            <person name="Karawczyk K."/>
            <person name="Piernik-Szablinska J."/>
            <person name="Szczecinska M."/>
            <person name="Mazdziarz M."/>
        </authorList>
    </citation>
    <scope>NUCLEOTIDE SEQUENCE [LARGE SCALE GENOMIC DNA]</scope>
    <source>
        <strain evidence="2">Rf_01</strain>
        <tissue evidence="2">Aerial parts of the thallus</tissue>
    </source>
</reference>
<accession>A0ABD1YNI5</accession>